<dbReference type="InterPro" id="IPR011761">
    <property type="entry name" value="ATP-grasp"/>
</dbReference>
<dbReference type="Pfam" id="PF14398">
    <property type="entry name" value="ATPgrasp_YheCD"/>
    <property type="match status" value="1"/>
</dbReference>
<name>A0ABT8IK92_9BACL</name>
<gene>
    <name evidence="3" type="ORF">NWF35_04660</name>
</gene>
<evidence type="ECO:0000313" key="4">
    <source>
        <dbReference type="Proteomes" id="UP001174196"/>
    </source>
</evidence>
<comment type="caution">
    <text evidence="3">The sequence shown here is derived from an EMBL/GenBank/DDBJ whole genome shotgun (WGS) entry which is preliminary data.</text>
</comment>
<evidence type="ECO:0000313" key="3">
    <source>
        <dbReference type="EMBL" id="MDN4593198.1"/>
    </source>
</evidence>
<evidence type="ECO:0000256" key="1">
    <source>
        <dbReference type="PROSITE-ProRule" id="PRU00409"/>
    </source>
</evidence>
<feature type="domain" description="ATP-grasp" evidence="2">
    <location>
        <begin position="12"/>
        <end position="240"/>
    </location>
</feature>
<sequence length="244" mass="28140">MGKILKTSAMIQSPLVRKHIPLTRWLNEETLTDMLKKHYTVFIKPDKGSGGYGIIRVRKTSKNLFEVIMGTKRQLVPQENLMKYIQNFTRPFRSYLVQQGIKLSQYKGRPFDFRIYMQKPRNSWVVSGKVTRVAAPGRFLTNYHQGAKPVTVPEVLRSVLNNNKKVAEMIQQIGQLSLATAQVLDAHFPGIRELGIDIALEKSGKLWILEANTSPACITFRLLPDKTMYHRILMNRRYIYNAYV</sequence>
<dbReference type="RefSeq" id="WP_301237945.1">
    <property type="nucleotide sequence ID" value="NZ_JANRHH010000020.1"/>
</dbReference>
<keyword evidence="1" id="KW-0067">ATP-binding</keyword>
<proteinExistence type="predicted"/>
<dbReference type="Gene3D" id="3.30.470.20">
    <property type="entry name" value="ATP-grasp fold, B domain"/>
    <property type="match status" value="1"/>
</dbReference>
<dbReference type="Proteomes" id="UP001174196">
    <property type="component" value="Unassembled WGS sequence"/>
</dbReference>
<reference evidence="3" key="1">
    <citation type="submission" date="2022-08" db="EMBL/GenBank/DDBJ databases">
        <title>Polycladomyces zharkentsis sp. nov., a novel thermophilic CMC and starch-degrading bacterium isolated from a geothermal spring in Kazakhstan.</title>
        <authorList>
            <person name="Mashzhan A."/>
            <person name="Kistaubaeva A."/>
            <person name="Javier-Lopez R."/>
            <person name="Birkeland N.-K."/>
        </authorList>
    </citation>
    <scope>NUCLEOTIDE SEQUENCE</scope>
    <source>
        <strain evidence="3">KSR 13</strain>
    </source>
</reference>
<keyword evidence="1" id="KW-0547">Nucleotide-binding</keyword>
<keyword evidence="4" id="KW-1185">Reference proteome</keyword>
<evidence type="ECO:0000259" key="2">
    <source>
        <dbReference type="PROSITE" id="PS50975"/>
    </source>
</evidence>
<dbReference type="Gene3D" id="3.30.1490.20">
    <property type="entry name" value="ATP-grasp fold, A domain"/>
    <property type="match status" value="1"/>
</dbReference>
<protein>
    <submittedName>
        <fullName evidence="3">YheC/YheD family protein</fullName>
    </submittedName>
</protein>
<dbReference type="InterPro" id="IPR013815">
    <property type="entry name" value="ATP_grasp_subdomain_1"/>
</dbReference>
<dbReference type="PANTHER" id="PTHR21621">
    <property type="entry name" value="RIBOSOMAL PROTEIN S6 MODIFICATION PROTEIN"/>
    <property type="match status" value="1"/>
</dbReference>
<accession>A0ABT8IK92</accession>
<dbReference type="EMBL" id="JANRHH010000020">
    <property type="protein sequence ID" value="MDN4593198.1"/>
    <property type="molecule type" value="Genomic_DNA"/>
</dbReference>
<dbReference type="InterPro" id="IPR026838">
    <property type="entry name" value="YheC/D"/>
</dbReference>
<dbReference type="PANTHER" id="PTHR21621:SF0">
    <property type="entry name" value="BETA-CITRYLGLUTAMATE SYNTHASE B-RELATED"/>
    <property type="match status" value="1"/>
</dbReference>
<organism evidence="3 4">
    <name type="scientific">Polycladomyces subterraneus</name>
    <dbReference type="NCBI Taxonomy" id="1016997"/>
    <lineage>
        <taxon>Bacteria</taxon>
        <taxon>Bacillati</taxon>
        <taxon>Bacillota</taxon>
        <taxon>Bacilli</taxon>
        <taxon>Bacillales</taxon>
        <taxon>Thermoactinomycetaceae</taxon>
        <taxon>Polycladomyces</taxon>
    </lineage>
</organism>
<dbReference type="SUPFAM" id="SSF56059">
    <property type="entry name" value="Glutathione synthetase ATP-binding domain-like"/>
    <property type="match status" value="1"/>
</dbReference>
<dbReference type="PROSITE" id="PS50975">
    <property type="entry name" value="ATP_GRASP"/>
    <property type="match status" value="1"/>
</dbReference>